<protein>
    <submittedName>
        <fullName evidence="5">Uncharacterized protein</fullName>
    </submittedName>
</protein>
<dbReference type="EMBL" id="KZ772788">
    <property type="protein sequence ID" value="PTQ31015.1"/>
    <property type="molecule type" value="Genomic_DNA"/>
</dbReference>
<accession>A0A2R6WAY9</accession>
<dbReference type="InterPro" id="IPR006553">
    <property type="entry name" value="Leu-rich_rpt_Cys-con_subtyp"/>
</dbReference>
<dbReference type="Pfam" id="PF07707">
    <property type="entry name" value="BACK"/>
    <property type="match status" value="1"/>
</dbReference>
<evidence type="ECO:0000313" key="6">
    <source>
        <dbReference type="Proteomes" id="UP000244005"/>
    </source>
</evidence>
<dbReference type="GO" id="GO:0005737">
    <property type="term" value="C:cytoplasm"/>
    <property type="evidence" value="ECO:0000318"/>
    <property type="project" value="GO_Central"/>
</dbReference>
<evidence type="ECO:0000256" key="1">
    <source>
        <dbReference type="ARBA" id="ARBA00002668"/>
    </source>
</evidence>
<comment type="pathway">
    <text evidence="2">Protein modification; protein ubiquitination.</text>
</comment>
<dbReference type="Gramene" id="Mp4g20040.1">
    <property type="protein sequence ID" value="Mp4g20040.1.cds"/>
    <property type="gene ID" value="Mp4g20040"/>
</dbReference>
<reference evidence="6" key="1">
    <citation type="journal article" date="2017" name="Cell">
        <title>Insights into land plant evolution garnered from the Marchantia polymorpha genome.</title>
        <authorList>
            <person name="Bowman J.L."/>
            <person name="Kohchi T."/>
            <person name="Yamato K.T."/>
            <person name="Jenkins J."/>
            <person name="Shu S."/>
            <person name="Ishizaki K."/>
            <person name="Yamaoka S."/>
            <person name="Nishihama R."/>
            <person name="Nakamura Y."/>
            <person name="Berger F."/>
            <person name="Adam C."/>
            <person name="Aki S.S."/>
            <person name="Althoff F."/>
            <person name="Araki T."/>
            <person name="Arteaga-Vazquez M.A."/>
            <person name="Balasubrmanian S."/>
            <person name="Barry K."/>
            <person name="Bauer D."/>
            <person name="Boehm C.R."/>
            <person name="Briginshaw L."/>
            <person name="Caballero-Perez J."/>
            <person name="Catarino B."/>
            <person name="Chen F."/>
            <person name="Chiyoda S."/>
            <person name="Chovatia M."/>
            <person name="Davies K.M."/>
            <person name="Delmans M."/>
            <person name="Demura T."/>
            <person name="Dierschke T."/>
            <person name="Dolan L."/>
            <person name="Dorantes-Acosta A.E."/>
            <person name="Eklund D.M."/>
            <person name="Florent S.N."/>
            <person name="Flores-Sandoval E."/>
            <person name="Fujiyama A."/>
            <person name="Fukuzawa H."/>
            <person name="Galik B."/>
            <person name="Grimanelli D."/>
            <person name="Grimwood J."/>
            <person name="Grossniklaus U."/>
            <person name="Hamada T."/>
            <person name="Haseloff J."/>
            <person name="Hetherington A.J."/>
            <person name="Higo A."/>
            <person name="Hirakawa Y."/>
            <person name="Hundley H.N."/>
            <person name="Ikeda Y."/>
            <person name="Inoue K."/>
            <person name="Inoue S.I."/>
            <person name="Ishida S."/>
            <person name="Jia Q."/>
            <person name="Kakita M."/>
            <person name="Kanazawa T."/>
            <person name="Kawai Y."/>
            <person name="Kawashima T."/>
            <person name="Kennedy M."/>
            <person name="Kinose K."/>
            <person name="Kinoshita T."/>
            <person name="Kohara Y."/>
            <person name="Koide E."/>
            <person name="Komatsu K."/>
            <person name="Kopischke S."/>
            <person name="Kubo M."/>
            <person name="Kyozuka J."/>
            <person name="Lagercrantz U."/>
            <person name="Lin S.S."/>
            <person name="Lindquist E."/>
            <person name="Lipzen A.M."/>
            <person name="Lu C.W."/>
            <person name="De Luna E."/>
            <person name="Martienssen R.A."/>
            <person name="Minamino N."/>
            <person name="Mizutani M."/>
            <person name="Mizutani M."/>
            <person name="Mochizuki N."/>
            <person name="Monte I."/>
            <person name="Mosher R."/>
            <person name="Nagasaki H."/>
            <person name="Nakagami H."/>
            <person name="Naramoto S."/>
            <person name="Nishitani K."/>
            <person name="Ohtani M."/>
            <person name="Okamoto T."/>
            <person name="Okumura M."/>
            <person name="Phillips J."/>
            <person name="Pollak B."/>
            <person name="Reinders A."/>
            <person name="Rovekamp M."/>
            <person name="Sano R."/>
            <person name="Sawa S."/>
            <person name="Schmid M.W."/>
            <person name="Shirakawa M."/>
            <person name="Solano R."/>
            <person name="Spunde A."/>
            <person name="Suetsugu N."/>
            <person name="Sugano S."/>
            <person name="Sugiyama A."/>
            <person name="Sun R."/>
            <person name="Suzuki Y."/>
            <person name="Takenaka M."/>
            <person name="Takezawa D."/>
            <person name="Tomogane H."/>
            <person name="Tsuzuki M."/>
            <person name="Ueda T."/>
            <person name="Umeda M."/>
            <person name="Ward J.M."/>
            <person name="Watanabe Y."/>
            <person name="Yazaki K."/>
            <person name="Yokoyama R."/>
            <person name="Yoshitake Y."/>
            <person name="Yotsui I."/>
            <person name="Zachgo S."/>
            <person name="Schmutz J."/>
        </authorList>
    </citation>
    <scope>NUCLEOTIDE SEQUENCE [LARGE SCALE GENOMIC DNA]</scope>
    <source>
        <strain evidence="6">Tak-1</strain>
    </source>
</reference>
<reference evidence="5" key="2">
    <citation type="submission" date="2017-12" db="EMBL/GenBank/DDBJ databases">
        <title>WGS assembly of Marchantia polymorpha.</title>
        <authorList>
            <person name="Bowman J.L."/>
            <person name="Kohchi T."/>
            <person name="Yamato K.T."/>
            <person name="Jenkins J."/>
            <person name="Shu S."/>
            <person name="Ishizaki K."/>
            <person name="Yamaoka S."/>
            <person name="Nishihama R."/>
            <person name="Nakamura Y."/>
            <person name="Berger F."/>
            <person name="Adam C."/>
            <person name="Aki S.S."/>
            <person name="Althoff F."/>
            <person name="Araki T."/>
            <person name="Arteaga-Vazquez M.A."/>
            <person name="Balasubrmanian S."/>
            <person name="Bauer D."/>
            <person name="Boehm C.R."/>
            <person name="Briginshaw L."/>
            <person name="Caballero-Perez J."/>
            <person name="Catarino B."/>
            <person name="Chen F."/>
            <person name="Chiyoda S."/>
            <person name="Chovatia M."/>
            <person name="Davies K.M."/>
            <person name="Delmans M."/>
            <person name="Demura T."/>
            <person name="Dierschke T."/>
            <person name="Dolan L."/>
            <person name="Dorantes-Acosta A.E."/>
            <person name="Eklund D.M."/>
            <person name="Florent S.N."/>
            <person name="Flores-Sandoval E."/>
            <person name="Fujiyama A."/>
            <person name="Fukuzawa H."/>
            <person name="Galik B."/>
            <person name="Grimanelli D."/>
            <person name="Grimwood J."/>
            <person name="Grossniklaus U."/>
            <person name="Hamada T."/>
            <person name="Haseloff J."/>
            <person name="Hetherington A.J."/>
            <person name="Higo A."/>
            <person name="Hirakawa Y."/>
            <person name="Hundley H.N."/>
            <person name="Ikeda Y."/>
            <person name="Inoue K."/>
            <person name="Inoue S."/>
            <person name="Ishida S."/>
            <person name="Jia Q."/>
            <person name="Kakita M."/>
            <person name="Kanazawa T."/>
            <person name="Kawai Y."/>
            <person name="Kawashima T."/>
            <person name="Kennedy M."/>
            <person name="Kinose K."/>
            <person name="Kinoshita T."/>
            <person name="Kohara Y."/>
            <person name="Koide E."/>
            <person name="Komatsu K."/>
            <person name="Kopischke S."/>
            <person name="Kubo M."/>
            <person name="Kyozuka J."/>
            <person name="Lagercrantz U."/>
            <person name="Lin S.S."/>
            <person name="Lindquist E."/>
            <person name="Lipzen A.M."/>
            <person name="Lu C."/>
            <person name="Luna E.D."/>
            <person name="Martienssen R.A."/>
            <person name="Minamino N."/>
            <person name="Mizutani M."/>
            <person name="Mizutani M."/>
            <person name="Mochizuki N."/>
            <person name="Monte I."/>
            <person name="Mosher R."/>
            <person name="Nagasaki H."/>
            <person name="Nakagami H."/>
            <person name="Naramoto S."/>
            <person name="Nishitani K."/>
            <person name="Ohtani M."/>
            <person name="Okamoto T."/>
            <person name="Okumura M."/>
            <person name="Phillips J."/>
            <person name="Pollak B."/>
            <person name="Reinders A."/>
            <person name="Roevekamp M."/>
            <person name="Sano R."/>
            <person name="Sawa S."/>
            <person name="Schmid M.W."/>
            <person name="Shirakawa M."/>
            <person name="Solano R."/>
            <person name="Spunde A."/>
            <person name="Suetsugu N."/>
            <person name="Sugano S."/>
            <person name="Sugiyama A."/>
            <person name="Sun R."/>
            <person name="Suzuki Y."/>
            <person name="Takenaka M."/>
            <person name="Takezawa D."/>
            <person name="Tomogane H."/>
            <person name="Tsuzuki M."/>
            <person name="Ueda T."/>
            <person name="Umeda M."/>
            <person name="Ward J.M."/>
            <person name="Watanabe Y."/>
            <person name="Yazaki K."/>
            <person name="Yokoyama R."/>
            <person name="Yoshitake Y."/>
            <person name="Yotsui I."/>
            <person name="Zachgo S."/>
            <person name="Schmutz J."/>
        </authorList>
    </citation>
    <scope>NUCLEOTIDE SEQUENCE [LARGE SCALE GENOMIC DNA]</scope>
    <source>
        <strain evidence="5">Tak-1</strain>
    </source>
</reference>
<dbReference type="Gramene" id="Mp4g20040.2">
    <property type="protein sequence ID" value="Mp4g20040.2.cds"/>
    <property type="gene ID" value="Mp4g20040"/>
</dbReference>
<dbReference type="InterPro" id="IPR000210">
    <property type="entry name" value="BTB/POZ_dom"/>
</dbReference>
<dbReference type="PANTHER" id="PTHR13318">
    <property type="entry name" value="PARTNER OF PAIRED, ISOFORM B-RELATED"/>
    <property type="match status" value="1"/>
</dbReference>
<evidence type="ECO:0000313" key="5">
    <source>
        <dbReference type="EMBL" id="PTQ31015.1"/>
    </source>
</evidence>
<sequence length="954" mass="107544">MSNSEVPTGFIILEFHQNCALYGSQSDSFESVERIQARELKKLDWLRLKDQRFCKKDRQLDILVEKKLLEKFSTYFRALNSFREADCERIIVDWDVALFCILLEMFHSGHLDILASKVAALLETSVFFGVDEAIIRINAWMTLTFSSKDPREILSVLKSLPVIWDASHRFGHSSLLNFCVEFLAVNFMEARSMSSFNDIPHGLLSACVDHIQLTVHSEKDLFDSLRCWCEGQDWVDEAEEIISERKTSIMNKIRTSLVPLSVLLAYYPSKNCLDCNNRTIRITNYLEYLDLSGCHEVDDDMLFQSSSSAPLPAHCPSVPPGDIPQMLMQMQIIESPFPAFRYTEPVRNSKWPVIPKFENLKILNLSYCNKISEDALLLWLREACPQLTEFYAKNCPQIGFTFLPHLAKECPNLETVDISLDIFNLEDRNVHRILTEDENECRLIRRNYLLWGVSPMFLLSSLSVRGRSEVRDSVFNIIAANFRGVDLDVSNCRMLTDNGFSEGLKRLPQGLRSLKAQRTCFGPEACKVLSSPPVTGGVRNDLTILDLESCHGLTPEAIASILKTETTLSTLNLGDTTLDDIGLYLFKGHRLRKLCVRDTKVSAKALNFVLRNNPGLVSLDVKGCKSACIDEYEILLSGVDDIESQKSPNSISSIFRELESLHLLEDFEVGWRFSQLALEAMKPSTKRVRRLVVGVGGGICNMGLQKLSNYWPSLERLSLSFQIIDDDGIIQIVDRLRSLQILEIQNTISHVTPKGVAALVNRCPPKLVRLKLDRVVTGITDGDLLQLSKKCKKLASFSLVGCTQLTASSLVAISQNMRALTELKLEECDGLTSSGAQCLLDSCKALECLTLRHNGKGLEDSFVMKAKDELPYLWFLSLDMCDSLSSSFETPEMARRESPLNTALLSRCSSPETGVFPTASTSRNGRPQKRIPRDTIVLRWTRDLTLAYSTKTRI</sequence>
<dbReference type="Pfam" id="PF00651">
    <property type="entry name" value="BTB"/>
    <property type="match status" value="1"/>
</dbReference>
<dbReference type="InterPro" id="IPR032675">
    <property type="entry name" value="LRR_dom_sf"/>
</dbReference>
<organism evidence="5 6">
    <name type="scientific">Marchantia polymorpha</name>
    <name type="common">Common liverwort</name>
    <name type="synonym">Marchantia aquatica</name>
    <dbReference type="NCBI Taxonomy" id="3197"/>
    <lineage>
        <taxon>Eukaryota</taxon>
        <taxon>Viridiplantae</taxon>
        <taxon>Streptophyta</taxon>
        <taxon>Embryophyta</taxon>
        <taxon>Marchantiophyta</taxon>
        <taxon>Marchantiopsida</taxon>
        <taxon>Marchantiidae</taxon>
        <taxon>Marchantiales</taxon>
        <taxon>Marchantiaceae</taxon>
        <taxon>Marchantia</taxon>
    </lineage>
</organism>
<feature type="domain" description="BACK" evidence="4">
    <location>
        <begin position="163"/>
        <end position="264"/>
    </location>
</feature>
<feature type="domain" description="BTB" evidence="3">
    <location>
        <begin position="62"/>
        <end position="134"/>
    </location>
</feature>
<name>A0A2R6WAY9_MARPO</name>
<evidence type="ECO:0000259" key="4">
    <source>
        <dbReference type="Pfam" id="PF07707"/>
    </source>
</evidence>
<dbReference type="AlphaFoldDB" id="A0A2R6WAY9"/>
<dbReference type="InterPro" id="IPR011333">
    <property type="entry name" value="SKP1/BTB/POZ_sf"/>
</dbReference>
<dbReference type="EMBL" id="KZ772788">
    <property type="protein sequence ID" value="PTQ31016.1"/>
    <property type="molecule type" value="Genomic_DNA"/>
</dbReference>
<dbReference type="InterPro" id="IPR011705">
    <property type="entry name" value="BACK"/>
</dbReference>
<dbReference type="SMART" id="SM00367">
    <property type="entry name" value="LRR_CC"/>
    <property type="match status" value="9"/>
</dbReference>
<dbReference type="OMA" id="NIKGCAL"/>
<comment type="function">
    <text evidence="1">May act as a substrate-specific adapter of an E3 ubiquitin-protein ligase complex (CUL3-RBX1-BTB) which mediates the ubiquitination and subsequent proteasomal degradation of target proteins.</text>
</comment>
<proteinExistence type="predicted"/>
<evidence type="ECO:0000256" key="2">
    <source>
        <dbReference type="ARBA" id="ARBA00004906"/>
    </source>
</evidence>
<dbReference type="OrthoDB" id="775260at2759"/>
<keyword evidence="6" id="KW-1185">Reference proteome</keyword>
<dbReference type="Proteomes" id="UP000244005">
    <property type="component" value="Unassembled WGS sequence"/>
</dbReference>
<gene>
    <name evidence="5" type="ORF">MARPO_0116s0006</name>
</gene>
<dbReference type="SUPFAM" id="SSF52047">
    <property type="entry name" value="RNI-like"/>
    <property type="match status" value="2"/>
</dbReference>
<dbReference type="Gene3D" id="3.80.10.10">
    <property type="entry name" value="Ribonuclease Inhibitor"/>
    <property type="match status" value="2"/>
</dbReference>
<dbReference type="SUPFAM" id="SSF54695">
    <property type="entry name" value="POZ domain"/>
    <property type="match status" value="1"/>
</dbReference>
<evidence type="ECO:0000259" key="3">
    <source>
        <dbReference type="Pfam" id="PF00651"/>
    </source>
</evidence>
<dbReference type="Gene3D" id="3.30.710.10">
    <property type="entry name" value="Potassium Channel Kv1.1, Chain A"/>
    <property type="match status" value="1"/>
</dbReference>